<dbReference type="SUPFAM" id="SSF54862">
    <property type="entry name" value="4Fe-4S ferredoxins"/>
    <property type="match status" value="1"/>
</dbReference>
<dbReference type="HOGENOM" id="CLU_067218_4_6_2"/>
<protein>
    <submittedName>
        <fullName evidence="7">Energy-conserving hydrogenase (Ferredoxin), subunit F</fullName>
    </submittedName>
</protein>
<keyword evidence="5" id="KW-0411">Iron-sulfur</keyword>
<dbReference type="Proteomes" id="UP000033038">
    <property type="component" value="Chromosome"/>
</dbReference>
<dbReference type="PATRIC" id="fig|1434109.4.peg.1040"/>
<accession>A0A0E3QJA7</accession>
<keyword evidence="2" id="KW-0479">Metal-binding</keyword>
<dbReference type="GO" id="GO:0016020">
    <property type="term" value="C:membrane"/>
    <property type="evidence" value="ECO:0007669"/>
    <property type="project" value="InterPro"/>
</dbReference>
<dbReference type="InterPro" id="IPR017896">
    <property type="entry name" value="4Fe4S_Fe-S-bd"/>
</dbReference>
<feature type="domain" description="4Fe-4S ferredoxin-type" evidence="6">
    <location>
        <begin position="64"/>
        <end position="93"/>
    </location>
</feature>
<dbReference type="GeneID" id="24822283"/>
<dbReference type="InterPro" id="IPR010226">
    <property type="entry name" value="NADH_quinone_OxRdtase_chainI"/>
</dbReference>
<name>A0A0E3QJA7_METBA</name>
<dbReference type="AlphaFoldDB" id="A0A0E3QJA7"/>
<proteinExistence type="predicted"/>
<evidence type="ECO:0000256" key="5">
    <source>
        <dbReference type="ARBA" id="ARBA00023014"/>
    </source>
</evidence>
<evidence type="ECO:0000256" key="3">
    <source>
        <dbReference type="ARBA" id="ARBA00022737"/>
    </source>
</evidence>
<dbReference type="PANTHER" id="PTHR10849:SF35">
    <property type="entry name" value="FORMATE HYDROGENLYASE SUBUNIT 6-RELATED"/>
    <property type="match status" value="1"/>
</dbReference>
<organism evidence="7 8">
    <name type="scientific">Methanosarcina barkeri str. Wiesmoor</name>
    <dbReference type="NCBI Taxonomy" id="1434109"/>
    <lineage>
        <taxon>Archaea</taxon>
        <taxon>Methanobacteriati</taxon>
        <taxon>Methanobacteriota</taxon>
        <taxon>Stenosarchaea group</taxon>
        <taxon>Methanomicrobia</taxon>
        <taxon>Methanosarcinales</taxon>
        <taxon>Methanosarcinaceae</taxon>
        <taxon>Methanosarcina</taxon>
    </lineage>
</organism>
<dbReference type="KEGG" id="mbw:MSBRW_0850"/>
<sequence>MGMLNLVLTNISRKPATRLYPFEIREPFKEFKGRIVFDPENCILCGLCQKKCPPDAITVTKADKTWELNLFRCIMCTECVNGCPKGCLSISNERAKTGAKEVIKIAVPIVDKPKAPKAAPSK</sequence>
<dbReference type="Pfam" id="PF13237">
    <property type="entry name" value="Fer4_10"/>
    <property type="match status" value="1"/>
</dbReference>
<dbReference type="PANTHER" id="PTHR10849">
    <property type="entry name" value="NADH DEHYDROGENASE UBIQUINONE IRON-SULFUR PROTEIN 8, MITOCHONDRIAL"/>
    <property type="match status" value="1"/>
</dbReference>
<dbReference type="PROSITE" id="PS51379">
    <property type="entry name" value="4FE4S_FER_2"/>
    <property type="match status" value="2"/>
</dbReference>
<gene>
    <name evidence="7" type="ORF">MSBRW_0850</name>
</gene>
<dbReference type="PROSITE" id="PS00198">
    <property type="entry name" value="4FE4S_FER_1"/>
    <property type="match status" value="2"/>
</dbReference>
<dbReference type="RefSeq" id="WP_011305187.1">
    <property type="nucleotide sequence ID" value="NZ_CP009526.1"/>
</dbReference>
<keyword evidence="3" id="KW-0677">Repeat</keyword>
<keyword evidence="1" id="KW-0004">4Fe-4S</keyword>
<evidence type="ECO:0000256" key="4">
    <source>
        <dbReference type="ARBA" id="ARBA00023004"/>
    </source>
</evidence>
<evidence type="ECO:0000313" key="8">
    <source>
        <dbReference type="Proteomes" id="UP000033038"/>
    </source>
</evidence>
<evidence type="ECO:0000259" key="6">
    <source>
        <dbReference type="PROSITE" id="PS51379"/>
    </source>
</evidence>
<dbReference type="InterPro" id="IPR017900">
    <property type="entry name" value="4Fe4S_Fe_S_CS"/>
</dbReference>
<dbReference type="GO" id="GO:0046872">
    <property type="term" value="F:metal ion binding"/>
    <property type="evidence" value="ECO:0007669"/>
    <property type="project" value="UniProtKB-KW"/>
</dbReference>
<feature type="domain" description="4Fe-4S ferredoxin-type" evidence="6">
    <location>
        <begin position="33"/>
        <end position="62"/>
    </location>
</feature>
<dbReference type="GO" id="GO:0051539">
    <property type="term" value="F:4 iron, 4 sulfur cluster binding"/>
    <property type="evidence" value="ECO:0007669"/>
    <property type="project" value="UniProtKB-KW"/>
</dbReference>
<evidence type="ECO:0000256" key="2">
    <source>
        <dbReference type="ARBA" id="ARBA00022723"/>
    </source>
</evidence>
<dbReference type="GO" id="GO:0009060">
    <property type="term" value="P:aerobic respiration"/>
    <property type="evidence" value="ECO:0007669"/>
    <property type="project" value="TreeGrafter"/>
</dbReference>
<dbReference type="Gene3D" id="3.30.70.3270">
    <property type="match status" value="1"/>
</dbReference>
<dbReference type="EMBL" id="CP009526">
    <property type="protein sequence ID" value="AKB50103.1"/>
    <property type="molecule type" value="Genomic_DNA"/>
</dbReference>
<dbReference type="GO" id="GO:0003954">
    <property type="term" value="F:NADH dehydrogenase activity"/>
    <property type="evidence" value="ECO:0007669"/>
    <property type="project" value="TreeGrafter"/>
</dbReference>
<evidence type="ECO:0000256" key="1">
    <source>
        <dbReference type="ARBA" id="ARBA00022485"/>
    </source>
</evidence>
<reference evidence="7 8" key="1">
    <citation type="submission" date="2014-07" db="EMBL/GenBank/DDBJ databases">
        <title>Methanogenic archaea and the global carbon cycle.</title>
        <authorList>
            <person name="Henriksen J.R."/>
            <person name="Luke J."/>
            <person name="Reinhart S."/>
            <person name="Benedict M.N."/>
            <person name="Youngblut N.D."/>
            <person name="Metcalf M.E."/>
            <person name="Whitaker R.J."/>
            <person name="Metcalf W.W."/>
        </authorList>
    </citation>
    <scope>NUCLEOTIDE SEQUENCE [LARGE SCALE GENOMIC DNA]</scope>
    <source>
        <strain evidence="7 8">Wiesmoor</strain>
    </source>
</reference>
<evidence type="ECO:0000313" key="7">
    <source>
        <dbReference type="EMBL" id="AKB50103.1"/>
    </source>
</evidence>
<keyword evidence="4" id="KW-0408">Iron</keyword>